<comment type="caution">
    <text evidence="9">The sequence shown here is derived from an EMBL/GenBank/DDBJ whole genome shotgun (WGS) entry which is preliminary data.</text>
</comment>
<dbReference type="InterPro" id="IPR011006">
    <property type="entry name" value="CheY-like_superfamily"/>
</dbReference>
<keyword evidence="4" id="KW-0238">DNA-binding</keyword>
<feature type="domain" description="Response regulatory" evidence="7">
    <location>
        <begin position="6"/>
        <end position="122"/>
    </location>
</feature>
<dbReference type="Gene3D" id="3.30.70.1230">
    <property type="entry name" value="Nucleotide cyclase"/>
    <property type="match status" value="1"/>
</dbReference>
<reference evidence="9 10" key="1">
    <citation type="submission" date="2024-01" db="EMBL/GenBank/DDBJ databases">
        <title>Multi-omics insights into the function and evolution of sodium benzoate biodegradation pathways in Benzoatithermus flavus gen. nov., sp. nov. from hot spring.</title>
        <authorList>
            <person name="Hu C.-J."/>
            <person name="Li W.-J."/>
        </authorList>
    </citation>
    <scope>NUCLEOTIDE SEQUENCE [LARGE SCALE GENOMIC DNA]</scope>
    <source>
        <strain evidence="9 10">SYSU G07066</strain>
    </source>
</reference>
<keyword evidence="2" id="KW-0902">Two-component regulatory system</keyword>
<dbReference type="InterPro" id="IPR001054">
    <property type="entry name" value="A/G_cyclase"/>
</dbReference>
<dbReference type="RefSeq" id="WP_418160105.1">
    <property type="nucleotide sequence ID" value="NZ_JBBLZC010000013.1"/>
</dbReference>
<dbReference type="Proteomes" id="UP001375743">
    <property type="component" value="Unassembled WGS sequence"/>
</dbReference>
<dbReference type="Gene3D" id="3.40.50.2300">
    <property type="match status" value="1"/>
</dbReference>
<evidence type="ECO:0000313" key="10">
    <source>
        <dbReference type="Proteomes" id="UP001375743"/>
    </source>
</evidence>
<dbReference type="SUPFAM" id="SSF55073">
    <property type="entry name" value="Nucleotide cyclase"/>
    <property type="match status" value="1"/>
</dbReference>
<dbReference type="InterPro" id="IPR001789">
    <property type="entry name" value="Sig_transdc_resp-reg_receiver"/>
</dbReference>
<dbReference type="InterPro" id="IPR039420">
    <property type="entry name" value="WalR-like"/>
</dbReference>
<accession>A0ABU8XWC9</accession>
<proteinExistence type="predicted"/>
<feature type="domain" description="Guanylate cyclase" evidence="8">
    <location>
        <begin position="192"/>
        <end position="323"/>
    </location>
</feature>
<dbReference type="Pfam" id="PF00211">
    <property type="entry name" value="Guanylate_cyc"/>
    <property type="match status" value="1"/>
</dbReference>
<dbReference type="Pfam" id="PF00072">
    <property type="entry name" value="Response_reg"/>
    <property type="match status" value="1"/>
</dbReference>
<evidence type="ECO:0000256" key="2">
    <source>
        <dbReference type="ARBA" id="ARBA00023012"/>
    </source>
</evidence>
<dbReference type="SMART" id="SM00448">
    <property type="entry name" value="REC"/>
    <property type="match status" value="1"/>
</dbReference>
<name>A0ABU8XWC9_9PROT</name>
<dbReference type="CDD" id="cd17538">
    <property type="entry name" value="REC_D1_PleD-like"/>
    <property type="match status" value="1"/>
</dbReference>
<dbReference type="PROSITE" id="PS50125">
    <property type="entry name" value="GUANYLATE_CYCLASE_2"/>
    <property type="match status" value="1"/>
</dbReference>
<sequence length="372" mass="40323">MREPPLILIVDDNPDNREILEARLESQGYATLTAGDGEAALAAAREHRPDLILLDVMMPGLDGFEVCRRIRADPALPFMPIILVTAKTALRDVVAGLEAGADEYLTKPVEHAALVARVRSILRTKALHDTVQAQAAELAAWNRTLEQRVAEQVAEIERVNRLRRFLPPQIAELIVSAGGEEDLVESHRREVTVVFCDLRGFTGFAEHAAPEAVMGVLREYHAALGPLIHRFEGTLERFLGDGLVVLFNDPVPCPDASERAVRMAVAMRDAVQDLSAGWLLHGFELGFGIGIACGLATLGRIGFADRYDYAAIGSVANLGARLCAQARDGEILVSRPVSEAVGTIAELEPLGPVVMKGFRDPVPVFAVKALRP</sequence>
<evidence type="ECO:0000256" key="6">
    <source>
        <dbReference type="PROSITE-ProRule" id="PRU00169"/>
    </source>
</evidence>
<protein>
    <submittedName>
        <fullName evidence="9">Response regulator</fullName>
    </submittedName>
</protein>
<dbReference type="SMART" id="SM00044">
    <property type="entry name" value="CYCc"/>
    <property type="match status" value="1"/>
</dbReference>
<evidence type="ECO:0000256" key="3">
    <source>
        <dbReference type="ARBA" id="ARBA00023015"/>
    </source>
</evidence>
<keyword evidence="3" id="KW-0805">Transcription regulation</keyword>
<evidence type="ECO:0000256" key="5">
    <source>
        <dbReference type="ARBA" id="ARBA00023163"/>
    </source>
</evidence>
<dbReference type="PANTHER" id="PTHR48111">
    <property type="entry name" value="REGULATOR OF RPOS"/>
    <property type="match status" value="1"/>
</dbReference>
<dbReference type="PROSITE" id="PS50110">
    <property type="entry name" value="RESPONSE_REGULATORY"/>
    <property type="match status" value="1"/>
</dbReference>
<dbReference type="SUPFAM" id="SSF52172">
    <property type="entry name" value="CheY-like"/>
    <property type="match status" value="1"/>
</dbReference>
<keyword evidence="5" id="KW-0804">Transcription</keyword>
<evidence type="ECO:0000256" key="1">
    <source>
        <dbReference type="ARBA" id="ARBA00022553"/>
    </source>
</evidence>
<dbReference type="EMBL" id="JBBLZC010000013">
    <property type="protein sequence ID" value="MEK0084257.1"/>
    <property type="molecule type" value="Genomic_DNA"/>
</dbReference>
<evidence type="ECO:0000259" key="8">
    <source>
        <dbReference type="PROSITE" id="PS50125"/>
    </source>
</evidence>
<evidence type="ECO:0000313" key="9">
    <source>
        <dbReference type="EMBL" id="MEK0084257.1"/>
    </source>
</evidence>
<dbReference type="PANTHER" id="PTHR48111:SF1">
    <property type="entry name" value="TWO-COMPONENT RESPONSE REGULATOR ORR33"/>
    <property type="match status" value="1"/>
</dbReference>
<organism evidence="9 10">
    <name type="scientific">Benzoatithermus flavus</name>
    <dbReference type="NCBI Taxonomy" id="3108223"/>
    <lineage>
        <taxon>Bacteria</taxon>
        <taxon>Pseudomonadati</taxon>
        <taxon>Pseudomonadota</taxon>
        <taxon>Alphaproteobacteria</taxon>
        <taxon>Geminicoccales</taxon>
        <taxon>Geminicoccaceae</taxon>
        <taxon>Benzoatithermus</taxon>
    </lineage>
</organism>
<keyword evidence="10" id="KW-1185">Reference proteome</keyword>
<dbReference type="CDD" id="cd07302">
    <property type="entry name" value="CHD"/>
    <property type="match status" value="1"/>
</dbReference>
<feature type="modified residue" description="4-aspartylphosphate" evidence="6">
    <location>
        <position position="55"/>
    </location>
</feature>
<keyword evidence="1 6" id="KW-0597">Phosphoprotein</keyword>
<gene>
    <name evidence="9" type="ORF">U1T56_13925</name>
</gene>
<dbReference type="InterPro" id="IPR029787">
    <property type="entry name" value="Nucleotide_cyclase"/>
</dbReference>
<evidence type="ECO:0000256" key="4">
    <source>
        <dbReference type="ARBA" id="ARBA00023125"/>
    </source>
</evidence>
<evidence type="ECO:0000259" key="7">
    <source>
        <dbReference type="PROSITE" id="PS50110"/>
    </source>
</evidence>